<reference evidence="2" key="1">
    <citation type="journal article" date="2023" name="Science">
        <title>Genome structures resolve the early diversification of teleost fishes.</title>
        <authorList>
            <person name="Parey E."/>
            <person name="Louis A."/>
            <person name="Montfort J."/>
            <person name="Bouchez O."/>
            <person name="Roques C."/>
            <person name="Iampietro C."/>
            <person name="Lluch J."/>
            <person name="Castinel A."/>
            <person name="Donnadieu C."/>
            <person name="Desvignes T."/>
            <person name="Floi Bucao C."/>
            <person name="Jouanno E."/>
            <person name="Wen M."/>
            <person name="Mejri S."/>
            <person name="Dirks R."/>
            <person name="Jansen H."/>
            <person name="Henkel C."/>
            <person name="Chen W.J."/>
            <person name="Zahm M."/>
            <person name="Cabau C."/>
            <person name="Klopp C."/>
            <person name="Thompson A.W."/>
            <person name="Robinson-Rechavi M."/>
            <person name="Braasch I."/>
            <person name="Lecointre G."/>
            <person name="Bobe J."/>
            <person name="Postlethwait J.H."/>
            <person name="Berthelot C."/>
            <person name="Roest Crollius H."/>
            <person name="Guiguen Y."/>
        </authorList>
    </citation>
    <scope>NUCLEOTIDE SEQUENCE</scope>
    <source>
        <strain evidence="2">WJC10195</strain>
    </source>
</reference>
<name>A0A9Q1FPI3_SYNKA</name>
<dbReference type="Proteomes" id="UP001152622">
    <property type="component" value="Chromosome 4"/>
</dbReference>
<accession>A0A9Q1FPI3</accession>
<proteinExistence type="predicted"/>
<evidence type="ECO:0000313" key="3">
    <source>
        <dbReference type="Proteomes" id="UP001152622"/>
    </source>
</evidence>
<gene>
    <name evidence="2" type="ORF">SKAU_G00122810</name>
</gene>
<sequence>MGLGWFEQTSVFCPEDTDPSGLRSTRRGNEITGQSDEDVPTSFPALSLIDRFPCGIKGFLKVQRIQLFHTARLGSALIQTSTAVPTAVPRLHREPCWPFIPPPRSFRDTQSVQRARDSVWVSVRDSVRSRRPVGADTQRRILR</sequence>
<evidence type="ECO:0000256" key="1">
    <source>
        <dbReference type="SAM" id="MobiDB-lite"/>
    </source>
</evidence>
<dbReference type="AlphaFoldDB" id="A0A9Q1FPI3"/>
<dbReference type="OrthoDB" id="295078at2759"/>
<comment type="caution">
    <text evidence="2">The sequence shown here is derived from an EMBL/GenBank/DDBJ whole genome shotgun (WGS) entry which is preliminary data.</text>
</comment>
<keyword evidence="3" id="KW-1185">Reference proteome</keyword>
<feature type="region of interest" description="Disordered" evidence="1">
    <location>
        <begin position="14"/>
        <end position="38"/>
    </location>
</feature>
<dbReference type="EMBL" id="JAINUF010000004">
    <property type="protein sequence ID" value="KAJ8363450.1"/>
    <property type="molecule type" value="Genomic_DNA"/>
</dbReference>
<protein>
    <submittedName>
        <fullName evidence="2">Uncharacterized protein</fullName>
    </submittedName>
</protein>
<evidence type="ECO:0000313" key="2">
    <source>
        <dbReference type="EMBL" id="KAJ8363450.1"/>
    </source>
</evidence>
<organism evidence="2 3">
    <name type="scientific">Synaphobranchus kaupii</name>
    <name type="common">Kaup's arrowtooth eel</name>
    <dbReference type="NCBI Taxonomy" id="118154"/>
    <lineage>
        <taxon>Eukaryota</taxon>
        <taxon>Metazoa</taxon>
        <taxon>Chordata</taxon>
        <taxon>Craniata</taxon>
        <taxon>Vertebrata</taxon>
        <taxon>Euteleostomi</taxon>
        <taxon>Actinopterygii</taxon>
        <taxon>Neopterygii</taxon>
        <taxon>Teleostei</taxon>
        <taxon>Anguilliformes</taxon>
        <taxon>Synaphobranchidae</taxon>
        <taxon>Synaphobranchus</taxon>
    </lineage>
</organism>